<evidence type="ECO:0000313" key="4">
    <source>
        <dbReference type="Proteomes" id="UP000826234"/>
    </source>
</evidence>
<comment type="caution">
    <text evidence="3">The sequence shown here is derived from an EMBL/GenBank/DDBJ whole genome shotgun (WGS) entry which is preliminary data.</text>
</comment>
<organism evidence="3 4">
    <name type="scientific">Phrynosoma platyrhinos</name>
    <name type="common">Desert horned lizard</name>
    <dbReference type="NCBI Taxonomy" id="52577"/>
    <lineage>
        <taxon>Eukaryota</taxon>
        <taxon>Metazoa</taxon>
        <taxon>Chordata</taxon>
        <taxon>Craniata</taxon>
        <taxon>Vertebrata</taxon>
        <taxon>Euteleostomi</taxon>
        <taxon>Lepidosauria</taxon>
        <taxon>Squamata</taxon>
        <taxon>Bifurcata</taxon>
        <taxon>Unidentata</taxon>
        <taxon>Episquamata</taxon>
        <taxon>Toxicofera</taxon>
        <taxon>Iguania</taxon>
        <taxon>Phrynosomatidae</taxon>
        <taxon>Phrynosomatinae</taxon>
        <taxon>Phrynosoma</taxon>
    </lineage>
</organism>
<keyword evidence="1" id="KW-0325">Glycoprotein</keyword>
<dbReference type="InterPro" id="IPR001050">
    <property type="entry name" value="Syndecan"/>
</dbReference>
<gene>
    <name evidence="3" type="ORF">JD844_005532</name>
</gene>
<evidence type="ECO:0000313" key="3">
    <source>
        <dbReference type="EMBL" id="KAH0631266.1"/>
    </source>
</evidence>
<evidence type="ECO:0000256" key="2">
    <source>
        <dbReference type="ARBA" id="ARBA00023207"/>
    </source>
</evidence>
<dbReference type="PANTHER" id="PTHR10915">
    <property type="entry name" value="SYNDECAN"/>
    <property type="match status" value="1"/>
</dbReference>
<name>A0ABQ7TPG7_PHRPL</name>
<dbReference type="EMBL" id="JAIPUX010000035">
    <property type="protein sequence ID" value="KAH0631266.1"/>
    <property type="molecule type" value="Genomic_DNA"/>
</dbReference>
<evidence type="ECO:0000256" key="1">
    <source>
        <dbReference type="ARBA" id="ARBA00022974"/>
    </source>
</evidence>
<keyword evidence="4" id="KW-1185">Reference proteome</keyword>
<keyword evidence="1" id="KW-0654">Proteoglycan</keyword>
<keyword evidence="2" id="KW-0357">Heparan sulfate</keyword>
<sequence>MEKPGMQRTRHDFPNQSMAVAQNWRNENFERPIDLEGSGDDDSFEDEEIEETEELYSGSGSGYFEQDSGIKTVLQVTTDVPVVLTTTSAVLPITSVQPVGTPFVPFPTEEVTSSPTTDSLYIPRMSEAPAVTVQKAGGTTSDTAVPDVTATTTATTASMTPATSKPTTISRVLAPFITVIATTQSVTLETPTAAIATRTEDTASLPVTTSITKIRAMPKLSTSQEPEFSERSATMLQSLSSTAAAESVQVWKCMSGKGFI</sequence>
<accession>A0ABQ7TPG7</accession>
<dbReference type="PANTHER" id="PTHR10915:SF7">
    <property type="entry name" value="SYNDECAN-3"/>
    <property type="match status" value="1"/>
</dbReference>
<dbReference type="Proteomes" id="UP000826234">
    <property type="component" value="Unassembled WGS sequence"/>
</dbReference>
<proteinExistence type="predicted"/>
<protein>
    <submittedName>
        <fullName evidence="3">Uncharacterized protein</fullName>
    </submittedName>
</protein>
<reference evidence="3 4" key="1">
    <citation type="journal article" date="2022" name="Gigascience">
        <title>A chromosome-level genome assembly and annotation of the desert horned lizard, Phrynosoma platyrhinos, provides insight into chromosomal rearrangements among reptiles.</title>
        <authorList>
            <person name="Koochekian N."/>
            <person name="Ascanio A."/>
            <person name="Farleigh K."/>
            <person name="Card D.C."/>
            <person name="Schield D.R."/>
            <person name="Castoe T.A."/>
            <person name="Jezkova T."/>
        </authorList>
    </citation>
    <scope>NUCLEOTIDE SEQUENCE [LARGE SCALE GENOMIC DNA]</scope>
    <source>
        <strain evidence="3">NK-2021</strain>
    </source>
</reference>